<protein>
    <recommendedName>
        <fullName evidence="5">DUF4214 domain-containing protein</fullName>
    </recommendedName>
</protein>
<feature type="domain" description="DUF4214" evidence="1">
    <location>
        <begin position="249"/>
        <end position="317"/>
    </location>
</feature>
<dbReference type="InterPro" id="IPR038255">
    <property type="entry name" value="PBS_linker_sf"/>
</dbReference>
<evidence type="ECO:0000259" key="1">
    <source>
        <dbReference type="Pfam" id="PF13946"/>
    </source>
</evidence>
<evidence type="ECO:0000313" key="3">
    <source>
        <dbReference type="EMBL" id="AWL06114.1"/>
    </source>
</evidence>
<dbReference type="EMBL" id="CP029343">
    <property type="protein sequence ID" value="AWL06114.1"/>
    <property type="molecule type" value="Genomic_DNA"/>
</dbReference>
<evidence type="ECO:0000313" key="4">
    <source>
        <dbReference type="Proteomes" id="UP000245820"/>
    </source>
</evidence>
<evidence type="ECO:0000259" key="2">
    <source>
        <dbReference type="Pfam" id="PF19077"/>
    </source>
</evidence>
<dbReference type="InterPro" id="IPR044016">
    <property type="entry name" value="Big_13"/>
</dbReference>
<dbReference type="Gene3D" id="1.10.3130.20">
    <property type="entry name" value="Phycobilisome linker domain"/>
    <property type="match status" value="1"/>
</dbReference>
<name>A0A2S2DLA1_9BURK</name>
<dbReference type="AlphaFoldDB" id="A0A2S2DLA1"/>
<feature type="domain" description="Bacterial Ig-like" evidence="2">
    <location>
        <begin position="57"/>
        <end position="132"/>
    </location>
</feature>
<dbReference type="RefSeq" id="WP_109346439.1">
    <property type="nucleotide sequence ID" value="NZ_CP029343.1"/>
</dbReference>
<dbReference type="Pfam" id="PF13946">
    <property type="entry name" value="DUF4214"/>
    <property type="match status" value="1"/>
</dbReference>
<dbReference type="KEGG" id="mtim:DIR46_17850"/>
<reference evidence="3 4" key="1">
    <citation type="submission" date="2018-05" db="EMBL/GenBank/DDBJ databases">
        <title>Complete genome sequence of Massilia oculi sp. nov. CCUG 43427T (=DSM 26321T), the type strain of M. oculi, and comparison with genome sequences of other Massilia strains.</title>
        <authorList>
            <person name="Zhu B."/>
        </authorList>
    </citation>
    <scope>NUCLEOTIDE SEQUENCE [LARGE SCALE GENOMIC DNA]</scope>
    <source>
        <strain evidence="3 4">CCUG 43427</strain>
    </source>
</reference>
<proteinExistence type="predicted"/>
<sequence>MGAKSSISLKDGLGYRAYVTATDDAGNVSAPSDTVTFNVDATAPVAPSVTIGLNQGSNQPIFAGTGEAGSTIELYRDGDFITIGKAEVRSDGTWQLNSKPLPNGVYKVIGASVDVAGNATSATRNIDFTVDNPLNKVGTSGADTFTMTADNVAISGGAGIDIAVFQGARADYAIAQQSWGHAVTDRSGGVDGLYNVERLQFSDGWVAIDETAASVFRLYQAALGREAEPFGLGYWIDRVDKGASLQQIAHEFTWAPEFKEKYGENPTDEIFLDRLYQNVLNRAPDPDGYAYWLTRVDDSSREQIMLEFSDSVENKAQVLASTSDGMDFIPYVYKPPVAIDIVGVAQATELPVGLV</sequence>
<dbReference type="Proteomes" id="UP000245820">
    <property type="component" value="Chromosome"/>
</dbReference>
<dbReference type="Pfam" id="PF19077">
    <property type="entry name" value="Big_13"/>
    <property type="match status" value="1"/>
</dbReference>
<keyword evidence="4" id="KW-1185">Reference proteome</keyword>
<dbReference type="OrthoDB" id="480426at2"/>
<dbReference type="Gene3D" id="2.60.40.10">
    <property type="entry name" value="Immunoglobulins"/>
    <property type="match status" value="2"/>
</dbReference>
<dbReference type="InterPro" id="IPR025282">
    <property type="entry name" value="DUF4214"/>
</dbReference>
<evidence type="ECO:0008006" key="5">
    <source>
        <dbReference type="Google" id="ProtNLM"/>
    </source>
</evidence>
<accession>A0A2S2DLA1</accession>
<organism evidence="3 4">
    <name type="scientific">Massilia oculi</name>
    <dbReference type="NCBI Taxonomy" id="945844"/>
    <lineage>
        <taxon>Bacteria</taxon>
        <taxon>Pseudomonadati</taxon>
        <taxon>Pseudomonadota</taxon>
        <taxon>Betaproteobacteria</taxon>
        <taxon>Burkholderiales</taxon>
        <taxon>Oxalobacteraceae</taxon>
        <taxon>Telluria group</taxon>
        <taxon>Massilia</taxon>
    </lineage>
</organism>
<dbReference type="InterPro" id="IPR013783">
    <property type="entry name" value="Ig-like_fold"/>
</dbReference>
<gene>
    <name evidence="3" type="ORF">DIR46_17850</name>
</gene>